<evidence type="ECO:0000259" key="2">
    <source>
        <dbReference type="Pfam" id="PF07727"/>
    </source>
</evidence>
<gene>
    <name evidence="3" type="ORF">Tci_014559</name>
</gene>
<name>A0A6L2JZM5_TANCI</name>
<feature type="compositionally biased region" description="Basic and acidic residues" evidence="1">
    <location>
        <begin position="90"/>
        <end position="106"/>
    </location>
</feature>
<feature type="compositionally biased region" description="Low complexity" evidence="1">
    <location>
        <begin position="107"/>
        <end position="124"/>
    </location>
</feature>
<dbReference type="Pfam" id="PF07727">
    <property type="entry name" value="RVT_2"/>
    <property type="match status" value="1"/>
</dbReference>
<comment type="caution">
    <text evidence="3">The sequence shown here is derived from an EMBL/GenBank/DDBJ whole genome shotgun (WGS) entry which is preliminary data.</text>
</comment>
<feature type="compositionally biased region" description="Basic and acidic residues" evidence="1">
    <location>
        <begin position="25"/>
        <end position="42"/>
    </location>
</feature>
<organism evidence="3">
    <name type="scientific">Tanacetum cinerariifolium</name>
    <name type="common">Dalmatian daisy</name>
    <name type="synonym">Chrysanthemum cinerariifolium</name>
    <dbReference type="NCBI Taxonomy" id="118510"/>
    <lineage>
        <taxon>Eukaryota</taxon>
        <taxon>Viridiplantae</taxon>
        <taxon>Streptophyta</taxon>
        <taxon>Embryophyta</taxon>
        <taxon>Tracheophyta</taxon>
        <taxon>Spermatophyta</taxon>
        <taxon>Magnoliopsida</taxon>
        <taxon>eudicotyledons</taxon>
        <taxon>Gunneridae</taxon>
        <taxon>Pentapetalae</taxon>
        <taxon>asterids</taxon>
        <taxon>campanulids</taxon>
        <taxon>Asterales</taxon>
        <taxon>Asteraceae</taxon>
        <taxon>Asteroideae</taxon>
        <taxon>Anthemideae</taxon>
        <taxon>Anthemidinae</taxon>
        <taxon>Tanacetum</taxon>
    </lineage>
</organism>
<feature type="region of interest" description="Disordered" evidence="1">
    <location>
        <begin position="25"/>
        <end position="61"/>
    </location>
</feature>
<feature type="region of interest" description="Disordered" evidence="1">
    <location>
        <begin position="90"/>
        <end position="128"/>
    </location>
</feature>
<protein>
    <submittedName>
        <fullName evidence="3">Copia protein</fullName>
    </submittedName>
</protein>
<dbReference type="InterPro" id="IPR013103">
    <property type="entry name" value="RVT_2"/>
</dbReference>
<feature type="compositionally biased region" description="Polar residues" evidence="1">
    <location>
        <begin position="48"/>
        <end position="61"/>
    </location>
</feature>
<proteinExistence type="predicted"/>
<sequence length="326" mass="36346">MIGSLMYLIDSRPDILFDVCDCARSSDDKDANEVPDKGDEGVSKGSGIDNQDLTEQSNLDRSNARANKALIKDAKSDDVDVINDWIIDSSDDKDADEVPDKGDKGVSKGSGIDDQDLTDSSTQDVNTAEPSINTATTNINTGGLNINTLILMIQTLVDLPNDKRAIRTNGFLETKRMRGIFVKNKARLVAQGYTQEEGIDYDEVFAPIARIEEIKLFFAYPSFLGFLVYQMDVKSAFLYGIIEEEVYVCLPPSFEDAYFPNKVKQKDDGIFISQDKYMVDILKRFDFTTVKTASTLMEPNKALIKDAKCDDVDVINDWIIDVLNSF</sequence>
<dbReference type="EMBL" id="BKCJ010001590">
    <property type="protein sequence ID" value="GEU42581.1"/>
    <property type="molecule type" value="Genomic_DNA"/>
</dbReference>
<evidence type="ECO:0000256" key="1">
    <source>
        <dbReference type="SAM" id="MobiDB-lite"/>
    </source>
</evidence>
<feature type="domain" description="Reverse transcriptase Ty1/copia-type" evidence="2">
    <location>
        <begin position="155"/>
        <end position="269"/>
    </location>
</feature>
<reference evidence="3" key="1">
    <citation type="journal article" date="2019" name="Sci. Rep.">
        <title>Draft genome of Tanacetum cinerariifolium, the natural source of mosquito coil.</title>
        <authorList>
            <person name="Yamashiro T."/>
            <person name="Shiraishi A."/>
            <person name="Satake H."/>
            <person name="Nakayama K."/>
        </authorList>
    </citation>
    <scope>NUCLEOTIDE SEQUENCE</scope>
</reference>
<accession>A0A6L2JZM5</accession>
<dbReference type="AlphaFoldDB" id="A0A6L2JZM5"/>
<evidence type="ECO:0000313" key="3">
    <source>
        <dbReference type="EMBL" id="GEU42581.1"/>
    </source>
</evidence>